<gene>
    <name evidence="2" type="ORF">TRFO_31827</name>
</gene>
<accession>A0A1J4JQJ9</accession>
<reference evidence="2" key="1">
    <citation type="submission" date="2016-10" db="EMBL/GenBank/DDBJ databases">
        <authorList>
            <person name="Benchimol M."/>
            <person name="Almeida L.G."/>
            <person name="Vasconcelos A.T."/>
            <person name="Perreira-Neves A."/>
            <person name="Rosa I.A."/>
            <person name="Tasca T."/>
            <person name="Bogo M.R."/>
            <person name="de Souza W."/>
        </authorList>
    </citation>
    <scope>NUCLEOTIDE SEQUENCE [LARGE SCALE GENOMIC DNA]</scope>
    <source>
        <strain evidence="2">K</strain>
    </source>
</reference>
<dbReference type="InterPro" id="IPR003123">
    <property type="entry name" value="VPS9"/>
</dbReference>
<dbReference type="AlphaFoldDB" id="A0A1J4JQJ9"/>
<evidence type="ECO:0000313" key="2">
    <source>
        <dbReference type="EMBL" id="OHT01393.1"/>
    </source>
</evidence>
<dbReference type="PROSITE" id="PS51205">
    <property type="entry name" value="VPS9"/>
    <property type="match status" value="1"/>
</dbReference>
<feature type="domain" description="VPS9" evidence="1">
    <location>
        <begin position="261"/>
        <end position="411"/>
    </location>
</feature>
<dbReference type="Proteomes" id="UP000179807">
    <property type="component" value="Unassembled WGS sequence"/>
</dbReference>
<dbReference type="SUPFAM" id="SSF109993">
    <property type="entry name" value="VPS9 domain"/>
    <property type="match status" value="1"/>
</dbReference>
<organism evidence="2 3">
    <name type="scientific">Tritrichomonas foetus</name>
    <dbReference type="NCBI Taxonomy" id="1144522"/>
    <lineage>
        <taxon>Eukaryota</taxon>
        <taxon>Metamonada</taxon>
        <taxon>Parabasalia</taxon>
        <taxon>Tritrichomonadida</taxon>
        <taxon>Tritrichomonadidae</taxon>
        <taxon>Tritrichomonas</taxon>
    </lineage>
</organism>
<name>A0A1J4JQJ9_9EUKA</name>
<dbReference type="Gene3D" id="1.20.1050.80">
    <property type="entry name" value="VPS9 domain"/>
    <property type="match status" value="1"/>
</dbReference>
<keyword evidence="3" id="KW-1185">Reference proteome</keyword>
<protein>
    <recommendedName>
        <fullName evidence="1">VPS9 domain-containing protein</fullName>
    </recommendedName>
</protein>
<dbReference type="RefSeq" id="XP_068354529.1">
    <property type="nucleotide sequence ID" value="XM_068508154.1"/>
</dbReference>
<sequence length="658" mass="74846">MNIGKFILDAAKSRIVMLKREIALIDEQLSVVSTSPGVTLNQHTQLFLERNIKTAEHEVFLQYYNAMSQISNNVFQLHQAVTNHLFIMRLPAMHVLLQKLYGHRLAIATFMAPELPNIERQSIDSDDVSLLFLYTVFPYEISVSLLSDQKFFTSLLKIVIDYDPRKHKSAFENMFNLVKKFLTAHPISDKSIYFKFKIPLYFILAEQFLTSFTSKTMMKHTSDPIRNYIVSEKCMIIAENGTQICQLNPKLVERIQTYSTQNNNQNNKANIRDIHLYPIDSISATSSSSESSDNETDYEILSIPELRFVVYEIRKLPLMTSPTTMTIVLSNAIEYLQKCLTTDGNLIGADETFQFFVYALSSAKLHCLPNIINFITGYIDDDLSETKFAYNIEQLRSSLDFINRQSLPTRPYIILPFSKPPPDLKDSLIRVKSDPIYLKGFNVYAFPLWRNDPKFLFPALFHYTGCQEKAVGYQYVLASNVQLDYSTLPKCEAIPTTNGTFLQLSESYIQANSMIRIDGGDYDAAQDDLEIVSSMVLMCQLTNTSFNTFSSYDSNGNTLKGISTSMKDHIYNSIMKGQWRMRSHKADNAVREAVAEVQRSLMLLGFLPPSFPMNGVLDYNTLSAISTFINAKSNKVAINPRVFNYIISCGAKKTASQI</sequence>
<comment type="caution">
    <text evidence="2">The sequence shown here is derived from an EMBL/GenBank/DDBJ whole genome shotgun (WGS) entry which is preliminary data.</text>
</comment>
<dbReference type="VEuPathDB" id="TrichDB:TRFO_31827"/>
<dbReference type="EMBL" id="MLAK01000914">
    <property type="protein sequence ID" value="OHT01393.1"/>
    <property type="molecule type" value="Genomic_DNA"/>
</dbReference>
<dbReference type="InterPro" id="IPR037191">
    <property type="entry name" value="VPS9_dom_sf"/>
</dbReference>
<proteinExistence type="predicted"/>
<dbReference type="Pfam" id="PF02204">
    <property type="entry name" value="VPS9"/>
    <property type="match status" value="1"/>
</dbReference>
<evidence type="ECO:0000259" key="1">
    <source>
        <dbReference type="PROSITE" id="PS51205"/>
    </source>
</evidence>
<dbReference type="GeneID" id="94842858"/>
<evidence type="ECO:0000313" key="3">
    <source>
        <dbReference type="Proteomes" id="UP000179807"/>
    </source>
</evidence>